<evidence type="ECO:0008006" key="5">
    <source>
        <dbReference type="Google" id="ProtNLM"/>
    </source>
</evidence>
<proteinExistence type="predicted"/>
<reference evidence="3 4" key="1">
    <citation type="submission" date="2021-04" db="EMBL/GenBank/DDBJ databases">
        <authorList>
            <person name="Vanwijnsberghe S."/>
        </authorList>
    </citation>
    <scope>NUCLEOTIDE SEQUENCE [LARGE SCALE GENOMIC DNA]</scope>
    <source>
        <strain evidence="3 4">LMG 32171</strain>
    </source>
</reference>
<feature type="signal peptide" evidence="2">
    <location>
        <begin position="1"/>
        <end position="31"/>
    </location>
</feature>
<evidence type="ECO:0000313" key="4">
    <source>
        <dbReference type="Proteomes" id="UP000789752"/>
    </source>
</evidence>
<protein>
    <recommendedName>
        <fullName evidence="5">DUF2946 domain-containing protein</fullName>
    </recommendedName>
</protein>
<dbReference type="Pfam" id="PF11162">
    <property type="entry name" value="DUF2946"/>
    <property type="match status" value="1"/>
</dbReference>
<gene>
    <name evidence="3" type="ORF">R54767_01779</name>
</gene>
<accession>A0ABM8U1Q6</accession>
<sequence>MTRFYRKIGSLLGLLAILMATLAPTVSHTLAANRNSAAMSQAHCGMPSMQGEAPEGKVDKAGQHPSMSDGQDCGYCSLLAHLPVVPSVTTLFVVTVHAIQHGDATRFESVRRVEPLISAQPRAPPRLS</sequence>
<organism evidence="3 4">
    <name type="scientific">Paraburkholderia gardini</name>
    <dbReference type="NCBI Taxonomy" id="2823469"/>
    <lineage>
        <taxon>Bacteria</taxon>
        <taxon>Pseudomonadati</taxon>
        <taxon>Pseudomonadota</taxon>
        <taxon>Betaproteobacteria</taxon>
        <taxon>Burkholderiales</taxon>
        <taxon>Burkholderiaceae</taxon>
        <taxon>Paraburkholderia</taxon>
    </lineage>
</organism>
<evidence type="ECO:0000256" key="1">
    <source>
        <dbReference type="SAM" id="MobiDB-lite"/>
    </source>
</evidence>
<evidence type="ECO:0000313" key="3">
    <source>
        <dbReference type="EMBL" id="CAG4894625.1"/>
    </source>
</evidence>
<dbReference type="InterPro" id="IPR021333">
    <property type="entry name" value="DUF2946"/>
</dbReference>
<name>A0ABM8U1Q6_9BURK</name>
<comment type="caution">
    <text evidence="3">The sequence shown here is derived from an EMBL/GenBank/DDBJ whole genome shotgun (WGS) entry which is preliminary data.</text>
</comment>
<dbReference type="EMBL" id="CAJQYY010000008">
    <property type="protein sequence ID" value="CAG4894625.1"/>
    <property type="molecule type" value="Genomic_DNA"/>
</dbReference>
<feature type="chain" id="PRO_5046175690" description="DUF2946 domain-containing protein" evidence="2">
    <location>
        <begin position="32"/>
        <end position="128"/>
    </location>
</feature>
<evidence type="ECO:0000256" key="2">
    <source>
        <dbReference type="SAM" id="SignalP"/>
    </source>
</evidence>
<keyword evidence="2" id="KW-0732">Signal</keyword>
<dbReference type="Proteomes" id="UP000789752">
    <property type="component" value="Unassembled WGS sequence"/>
</dbReference>
<feature type="region of interest" description="Disordered" evidence="1">
    <location>
        <begin position="45"/>
        <end position="66"/>
    </location>
</feature>
<keyword evidence="4" id="KW-1185">Reference proteome</keyword>